<name>A0A368T2S1_9ACTN</name>
<dbReference type="GO" id="GO:0005975">
    <property type="term" value="P:carbohydrate metabolic process"/>
    <property type="evidence" value="ECO:0007669"/>
    <property type="project" value="InterPro"/>
</dbReference>
<dbReference type="OrthoDB" id="3521160at2"/>
<dbReference type="AlphaFoldDB" id="A0A368T2S1"/>
<reference evidence="2 3" key="1">
    <citation type="submission" date="2018-04" db="EMBL/GenBank/DDBJ databases">
        <title>Novel actinobacteria from marine sediment.</title>
        <authorList>
            <person name="Ng Z.Y."/>
            <person name="Tan G.Y.A."/>
        </authorList>
    </citation>
    <scope>NUCLEOTIDE SEQUENCE [LARGE SCALE GENOMIC DNA]</scope>
    <source>
        <strain evidence="2 3">TPS81</strain>
    </source>
</reference>
<dbReference type="Pfam" id="PF01522">
    <property type="entry name" value="Polysacc_deac_1"/>
    <property type="match status" value="1"/>
</dbReference>
<gene>
    <name evidence="2" type="ORF">DEF24_23945</name>
</gene>
<dbReference type="InterPro" id="IPR011330">
    <property type="entry name" value="Glyco_hydro/deAcase_b/a-brl"/>
</dbReference>
<dbReference type="Proteomes" id="UP000253318">
    <property type="component" value="Unassembled WGS sequence"/>
</dbReference>
<feature type="domain" description="NodB homology" evidence="1">
    <location>
        <begin position="33"/>
        <end position="213"/>
    </location>
</feature>
<accession>A0A368T2S1</accession>
<sequence length="215" mass="23268">MLRARLPGRAGATRRPRLCAPVFRIVTPDRAGAPLALTVDDGPDPRWTPMLLDVLAAHRVPATFFVVGARVTRHPELVRRVADAGHAIGNHTMTHPQPFAALPRSEIRREISGTQEAVRAAAGRAPTLFRAPAGGWSWTVLTTAREHGLTPVDWSIDPKDWREPGVRHVTRVLTSARPGDVMLCHDGGGDRSATVAAVDAALGALLRRGYRFTAL</sequence>
<protein>
    <submittedName>
        <fullName evidence="2">Polysaccharide deacetylase family protein</fullName>
    </submittedName>
</protein>
<dbReference type="InterPro" id="IPR002509">
    <property type="entry name" value="NODB_dom"/>
</dbReference>
<evidence type="ECO:0000313" key="3">
    <source>
        <dbReference type="Proteomes" id="UP000253318"/>
    </source>
</evidence>
<dbReference type="EMBL" id="QEIN01000274">
    <property type="protein sequence ID" value="RCV50678.1"/>
    <property type="molecule type" value="Genomic_DNA"/>
</dbReference>
<dbReference type="GO" id="GO:0016810">
    <property type="term" value="F:hydrolase activity, acting on carbon-nitrogen (but not peptide) bonds"/>
    <property type="evidence" value="ECO:0007669"/>
    <property type="project" value="InterPro"/>
</dbReference>
<dbReference type="PANTHER" id="PTHR10587">
    <property type="entry name" value="GLYCOSYL TRANSFERASE-RELATED"/>
    <property type="match status" value="1"/>
</dbReference>
<comment type="caution">
    <text evidence="2">The sequence shown here is derived from an EMBL/GenBank/DDBJ whole genome shotgun (WGS) entry which is preliminary data.</text>
</comment>
<dbReference type="InterPro" id="IPR050248">
    <property type="entry name" value="Polysacc_deacetylase_ArnD"/>
</dbReference>
<proteinExistence type="predicted"/>
<dbReference type="PROSITE" id="PS51677">
    <property type="entry name" value="NODB"/>
    <property type="match status" value="1"/>
</dbReference>
<dbReference type="CDD" id="cd10917">
    <property type="entry name" value="CE4_NodB_like_6s_7s"/>
    <property type="match status" value="1"/>
</dbReference>
<evidence type="ECO:0000313" key="2">
    <source>
        <dbReference type="EMBL" id="RCV50678.1"/>
    </source>
</evidence>
<dbReference type="SUPFAM" id="SSF88713">
    <property type="entry name" value="Glycoside hydrolase/deacetylase"/>
    <property type="match status" value="1"/>
</dbReference>
<organism evidence="2 3">
    <name type="scientific">Marinitenerispora sediminis</name>
    <dbReference type="NCBI Taxonomy" id="1931232"/>
    <lineage>
        <taxon>Bacteria</taxon>
        <taxon>Bacillati</taxon>
        <taxon>Actinomycetota</taxon>
        <taxon>Actinomycetes</taxon>
        <taxon>Streptosporangiales</taxon>
        <taxon>Nocardiopsidaceae</taxon>
        <taxon>Marinitenerispora</taxon>
    </lineage>
</organism>
<dbReference type="Gene3D" id="3.20.20.370">
    <property type="entry name" value="Glycoside hydrolase/deacetylase"/>
    <property type="match status" value="1"/>
</dbReference>
<keyword evidence="3" id="KW-1185">Reference proteome</keyword>
<evidence type="ECO:0000259" key="1">
    <source>
        <dbReference type="PROSITE" id="PS51677"/>
    </source>
</evidence>